<sequence length="129" mass="14861">MLTTTMPEIFKDATALYQRLRFCIVNDFTALLLMSDGVSDPKFETDANLNNPDKWDALWDDLKENGVDLTDDNEASKDQLLDWLDFWAPGNHDDRTIAILYEGEDSNLTKKNTVEDQTSEKEPEEQQKE</sequence>
<evidence type="ECO:0000313" key="2">
    <source>
        <dbReference type="EMBL" id="KGF57644.1"/>
    </source>
</evidence>
<dbReference type="AlphaFoldDB" id="A0A096DJB9"/>
<accession>A0A096DJB9</accession>
<organism evidence="2 3">
    <name type="scientific">Prevotella melaninogenica DNF00666</name>
    <dbReference type="NCBI Taxonomy" id="1401073"/>
    <lineage>
        <taxon>Bacteria</taxon>
        <taxon>Pseudomonadati</taxon>
        <taxon>Bacteroidota</taxon>
        <taxon>Bacteroidia</taxon>
        <taxon>Bacteroidales</taxon>
        <taxon>Prevotellaceae</taxon>
        <taxon>Prevotella</taxon>
    </lineage>
</organism>
<evidence type="ECO:0000256" key="1">
    <source>
        <dbReference type="SAM" id="MobiDB-lite"/>
    </source>
</evidence>
<dbReference type="EMBL" id="JRNS01000001">
    <property type="protein sequence ID" value="KGF57644.1"/>
    <property type="molecule type" value="Genomic_DNA"/>
</dbReference>
<evidence type="ECO:0000313" key="3">
    <source>
        <dbReference type="Proteomes" id="UP000029578"/>
    </source>
</evidence>
<proteinExistence type="predicted"/>
<gene>
    <name evidence="2" type="ORF">HMPREF0661_00005</name>
</gene>
<protein>
    <submittedName>
        <fullName evidence="2">Uncharacterized protein</fullName>
    </submittedName>
</protein>
<dbReference type="RefSeq" id="WP_036860983.1">
    <property type="nucleotide sequence ID" value="NZ_JRNS01000001.1"/>
</dbReference>
<reference evidence="2 3" key="1">
    <citation type="submission" date="2014-07" db="EMBL/GenBank/DDBJ databases">
        <authorList>
            <person name="McCorrison J."/>
            <person name="Sanka R."/>
            <person name="Torralba M."/>
            <person name="Gillis M."/>
            <person name="Haft D.H."/>
            <person name="Methe B."/>
            <person name="Sutton G."/>
            <person name="Nelson K.E."/>
        </authorList>
    </citation>
    <scope>NUCLEOTIDE SEQUENCE [LARGE SCALE GENOMIC DNA]</scope>
    <source>
        <strain evidence="2 3">DNF00666</strain>
    </source>
</reference>
<comment type="caution">
    <text evidence="2">The sequence shown here is derived from an EMBL/GenBank/DDBJ whole genome shotgun (WGS) entry which is preliminary data.</text>
</comment>
<feature type="region of interest" description="Disordered" evidence="1">
    <location>
        <begin position="108"/>
        <end position="129"/>
    </location>
</feature>
<dbReference type="Proteomes" id="UP000029578">
    <property type="component" value="Unassembled WGS sequence"/>
</dbReference>
<name>A0A096DJB9_9BACT</name>
<feature type="compositionally biased region" description="Basic and acidic residues" evidence="1">
    <location>
        <begin position="112"/>
        <end position="129"/>
    </location>
</feature>